<reference evidence="2 3" key="1">
    <citation type="submission" date="2018-05" db="EMBL/GenBank/DDBJ databases">
        <title>Whole genome sequencing of Paracoccus thiocyanatus SST.</title>
        <authorList>
            <person name="Ghosh W."/>
            <person name="Rameez M.J."/>
            <person name="Roy C."/>
        </authorList>
    </citation>
    <scope>NUCLEOTIDE SEQUENCE [LARGE SCALE GENOMIC DNA]</scope>
    <source>
        <strain evidence="2 3">SST</strain>
    </source>
</reference>
<evidence type="ECO:0000313" key="3">
    <source>
        <dbReference type="Proteomes" id="UP000256679"/>
    </source>
</evidence>
<dbReference type="InterPro" id="IPR009044">
    <property type="entry name" value="ssDNA-bd_transcriptional_reg"/>
</dbReference>
<keyword evidence="3" id="KW-1185">Reference proteome</keyword>
<dbReference type="GO" id="GO:0006355">
    <property type="term" value="P:regulation of DNA-templated transcription"/>
    <property type="evidence" value="ECO:0007669"/>
    <property type="project" value="InterPro"/>
</dbReference>
<dbReference type="GO" id="GO:0003677">
    <property type="term" value="F:DNA binding"/>
    <property type="evidence" value="ECO:0007669"/>
    <property type="project" value="InterPro"/>
</dbReference>
<evidence type="ECO:0000259" key="1">
    <source>
        <dbReference type="Pfam" id="PF02229"/>
    </source>
</evidence>
<evidence type="ECO:0000313" key="2">
    <source>
        <dbReference type="EMBL" id="RDW12087.1"/>
    </source>
</evidence>
<dbReference type="SUPFAM" id="SSF54447">
    <property type="entry name" value="ssDNA-binding transcriptional regulator domain"/>
    <property type="match status" value="1"/>
</dbReference>
<dbReference type="Gene3D" id="2.30.31.10">
    <property type="entry name" value="Transcriptional Coactivator Pc4, Chain A"/>
    <property type="match status" value="1"/>
</dbReference>
<gene>
    <name evidence="2" type="ORF">DIE28_15575</name>
</gene>
<sequence length="71" mass="7943">MTDLGIVQKNTREEIRFTAETFKGHDIVNIRVWYRDDAGEMRPGKQGLAFRLDLLPAVLETLGKARKGGAA</sequence>
<comment type="caution">
    <text evidence="2">The sequence shown here is derived from an EMBL/GenBank/DDBJ whole genome shotgun (WGS) entry which is preliminary data.</text>
</comment>
<feature type="domain" description="Transcriptional coactivator p15 (PC4) C-terminal" evidence="1">
    <location>
        <begin position="10"/>
        <end position="60"/>
    </location>
</feature>
<dbReference type="RefSeq" id="WP_115756919.1">
    <property type="nucleotide sequence ID" value="NZ_QFCQ01000127.1"/>
</dbReference>
<dbReference type="Pfam" id="PF02229">
    <property type="entry name" value="PC4"/>
    <property type="match status" value="1"/>
</dbReference>
<accession>A0A3D8P9H6</accession>
<organism evidence="2 3">
    <name type="scientific">Paracoccus thiocyanatus</name>
    <dbReference type="NCBI Taxonomy" id="34006"/>
    <lineage>
        <taxon>Bacteria</taxon>
        <taxon>Pseudomonadati</taxon>
        <taxon>Pseudomonadota</taxon>
        <taxon>Alphaproteobacteria</taxon>
        <taxon>Rhodobacterales</taxon>
        <taxon>Paracoccaceae</taxon>
        <taxon>Paracoccus</taxon>
    </lineage>
</organism>
<dbReference type="Proteomes" id="UP000256679">
    <property type="component" value="Unassembled WGS sequence"/>
</dbReference>
<name>A0A3D8P9H6_9RHOB</name>
<dbReference type="AlphaFoldDB" id="A0A3D8P9H6"/>
<dbReference type="EMBL" id="QFCQ01000127">
    <property type="protein sequence ID" value="RDW12087.1"/>
    <property type="molecule type" value="Genomic_DNA"/>
</dbReference>
<proteinExistence type="predicted"/>
<protein>
    <submittedName>
        <fullName evidence="2">Transcriptional Coactivator p15 (PC4)</fullName>
    </submittedName>
</protein>
<dbReference type="InterPro" id="IPR003173">
    <property type="entry name" value="PC4_C"/>
</dbReference>